<name>A0A9Q0RI34_BLOTA</name>
<comment type="caution">
    <text evidence="2">The sequence shown here is derived from an EMBL/GenBank/DDBJ whole genome shotgun (WGS) entry which is preliminary data.</text>
</comment>
<sequence length="580" mass="68098">MDESETCECYVPKKTTSSKIIKTSNRRVTAKKKALKSSQPDVAIVPKAVVDEWERKNIYSMQWEIIESKLMNLSGDLFQNYVQDVSKFIIRYSDSTKIKFVNQQQVGFNCGLIPTAMIALNSTMTQMRFAKEVVRQLDSNNQSIKVLHLDAFNCSTKSNLFKEFFNSLVDNESFEANGFDRNEWKNMPFDEFFQIWLSSFVKPKRAKKEPKLTPIPLLIFIHDFENVSKQILVDLIIILKEYINNVPIILVFLLYNHLNSSIQFYLPSEATENLLIEDIRPFYEPKYIPQLLKEFVSDPNIRFKIHPKIIEKISSYITNYEFSFSNFIALLKGLAFDYFYENPISTICFVEDLEKKLQSDNHLLNVFQNSIPISGTDDAYVKNLIEEYKDMLIKHEQFTIDLQLILDLQSYCSLDVEDFITYYCQILSNSTFNFRENILYRFFRINENIFKSALEIIINKYTNKHPNNSLLMTMIKFKNSLKAILSKEKEEEESQLKSTKKLGLDCEVKIVKNKLRNLNSRSEWKQSIAPKNDIKRQFSAFEQWRIDLIDSLDSDIQQSFPSKYYRLIDVTTLINVWTNP</sequence>
<dbReference type="GO" id="GO:0005656">
    <property type="term" value="C:nuclear pre-replicative complex"/>
    <property type="evidence" value="ECO:0007669"/>
    <property type="project" value="TreeGrafter"/>
</dbReference>
<evidence type="ECO:0000259" key="1">
    <source>
        <dbReference type="Pfam" id="PF07034"/>
    </source>
</evidence>
<dbReference type="AlphaFoldDB" id="A0A9Q0RI34"/>
<dbReference type="OMA" id="ANCEYHA"/>
<dbReference type="PANTHER" id="PTHR12748">
    <property type="entry name" value="ORIGIN RECOGNITION COMPLEX SUBUNIT 3"/>
    <property type="match status" value="1"/>
</dbReference>
<dbReference type="InterPro" id="IPR020795">
    <property type="entry name" value="ORC3"/>
</dbReference>
<proteinExistence type="predicted"/>
<dbReference type="Proteomes" id="UP001142055">
    <property type="component" value="Chromosome 3"/>
</dbReference>
<evidence type="ECO:0000313" key="3">
    <source>
        <dbReference type="Proteomes" id="UP001142055"/>
    </source>
</evidence>
<dbReference type="GO" id="GO:0003688">
    <property type="term" value="F:DNA replication origin binding"/>
    <property type="evidence" value="ECO:0007669"/>
    <property type="project" value="TreeGrafter"/>
</dbReference>
<dbReference type="GO" id="GO:0006270">
    <property type="term" value="P:DNA replication initiation"/>
    <property type="evidence" value="ECO:0007669"/>
    <property type="project" value="TreeGrafter"/>
</dbReference>
<gene>
    <name evidence="2" type="ORF">RDWZM_007540</name>
</gene>
<dbReference type="GO" id="GO:0005664">
    <property type="term" value="C:nuclear origin of replication recognition complex"/>
    <property type="evidence" value="ECO:0007669"/>
    <property type="project" value="InterPro"/>
</dbReference>
<feature type="domain" description="Origin recognition complex subunit 3 N-terminal" evidence="1">
    <location>
        <begin position="9"/>
        <end position="346"/>
    </location>
</feature>
<dbReference type="GO" id="GO:0031261">
    <property type="term" value="C:DNA replication preinitiation complex"/>
    <property type="evidence" value="ECO:0007669"/>
    <property type="project" value="TreeGrafter"/>
</dbReference>
<evidence type="ECO:0000313" key="2">
    <source>
        <dbReference type="EMBL" id="KAJ6216383.1"/>
    </source>
</evidence>
<dbReference type="Pfam" id="PF07034">
    <property type="entry name" value="ORC3_N"/>
    <property type="match status" value="1"/>
</dbReference>
<reference evidence="2" key="1">
    <citation type="submission" date="2022-12" db="EMBL/GenBank/DDBJ databases">
        <title>Genome assemblies of Blomia tropicalis.</title>
        <authorList>
            <person name="Cui Y."/>
        </authorList>
    </citation>
    <scope>NUCLEOTIDE SEQUENCE</scope>
    <source>
        <tissue evidence="2">Adult mites</tissue>
    </source>
</reference>
<keyword evidence="3" id="KW-1185">Reference proteome</keyword>
<dbReference type="InterPro" id="IPR045667">
    <property type="entry name" value="ORC3_N"/>
</dbReference>
<protein>
    <recommendedName>
        <fullName evidence="1">Origin recognition complex subunit 3 N-terminal domain-containing protein</fullName>
    </recommendedName>
</protein>
<dbReference type="PANTHER" id="PTHR12748:SF0">
    <property type="entry name" value="ORIGIN RECOGNITION COMPLEX SUBUNIT 3"/>
    <property type="match status" value="1"/>
</dbReference>
<organism evidence="2 3">
    <name type="scientific">Blomia tropicalis</name>
    <name type="common">Mite</name>
    <dbReference type="NCBI Taxonomy" id="40697"/>
    <lineage>
        <taxon>Eukaryota</taxon>
        <taxon>Metazoa</taxon>
        <taxon>Ecdysozoa</taxon>
        <taxon>Arthropoda</taxon>
        <taxon>Chelicerata</taxon>
        <taxon>Arachnida</taxon>
        <taxon>Acari</taxon>
        <taxon>Acariformes</taxon>
        <taxon>Sarcoptiformes</taxon>
        <taxon>Astigmata</taxon>
        <taxon>Glycyphagoidea</taxon>
        <taxon>Echimyopodidae</taxon>
        <taxon>Blomia</taxon>
    </lineage>
</organism>
<dbReference type="EMBL" id="JAPWDV010000003">
    <property type="protein sequence ID" value="KAJ6216383.1"/>
    <property type="molecule type" value="Genomic_DNA"/>
</dbReference>
<accession>A0A9Q0RI34</accession>